<feature type="binding site" evidence="3">
    <location>
        <begin position="70"/>
        <end position="71"/>
    </location>
    <ligand>
        <name>substrate</name>
    </ligand>
</feature>
<name>A0A7C6AA76_UNCW3</name>
<comment type="pathway">
    <text evidence="3">Amino-acid biosynthesis; L-lysine biosynthesis via DAP pathway; DL-2,6-diaminopimelate from LL-2,6-diaminopimelate: step 1/1.</text>
</comment>
<dbReference type="GO" id="GO:0009089">
    <property type="term" value="P:lysine biosynthetic process via diaminopimelate"/>
    <property type="evidence" value="ECO:0007669"/>
    <property type="project" value="UniProtKB-UniRule"/>
</dbReference>
<evidence type="ECO:0000313" key="5">
    <source>
        <dbReference type="EMBL" id="HHS53005.1"/>
    </source>
</evidence>
<feature type="binding site" evidence="3">
    <location>
        <begin position="211"/>
        <end position="212"/>
    </location>
    <ligand>
        <name>substrate</name>
    </ligand>
</feature>
<dbReference type="EC" id="5.1.1.7" evidence="3 4"/>
<feature type="binding site" evidence="3">
    <location>
        <position position="160"/>
    </location>
    <ligand>
        <name>substrate</name>
    </ligand>
</feature>
<dbReference type="EMBL" id="DTLI01000218">
    <property type="protein sequence ID" value="HHS53005.1"/>
    <property type="molecule type" value="Genomic_DNA"/>
</dbReference>
<dbReference type="PANTHER" id="PTHR31689:SF0">
    <property type="entry name" value="DIAMINOPIMELATE EPIMERASE"/>
    <property type="match status" value="1"/>
</dbReference>
<feature type="site" description="Could be important to modulate the pK values of the two catalytic cysteine residues" evidence="3">
    <location>
        <position position="162"/>
    </location>
</feature>
<organism evidence="5">
    <name type="scientific">candidate division WOR-3 bacterium</name>
    <dbReference type="NCBI Taxonomy" id="2052148"/>
    <lineage>
        <taxon>Bacteria</taxon>
        <taxon>Bacteria division WOR-3</taxon>
    </lineage>
</organism>
<evidence type="ECO:0000256" key="1">
    <source>
        <dbReference type="ARBA" id="ARBA00010219"/>
    </source>
</evidence>
<comment type="function">
    <text evidence="3">Catalyzes the stereoinversion of LL-2,6-diaminopimelate (L,L-DAP) to meso-diaminopimelate (meso-DAP), a precursor of L-lysine and an essential component of the bacterial peptidoglycan.</text>
</comment>
<gene>
    <name evidence="3" type="primary">dapF</name>
    <name evidence="5" type="ORF">ENW73_09185</name>
</gene>
<dbReference type="Gene3D" id="3.10.310.10">
    <property type="entry name" value="Diaminopimelate Epimerase, Chain A, domain 1"/>
    <property type="match status" value="2"/>
</dbReference>
<protein>
    <recommendedName>
        <fullName evidence="3 4">Diaminopimelate epimerase</fullName>
        <shortName evidence="3">DAP epimerase</shortName>
        <ecNumber evidence="3 4">5.1.1.7</ecNumber>
    </recommendedName>
    <alternativeName>
        <fullName evidence="3">PLP-independent amino acid racemase</fullName>
    </alternativeName>
</protein>
<dbReference type="UniPathway" id="UPA00034">
    <property type="reaction ID" value="UER00025"/>
</dbReference>
<feature type="site" description="Could be important to modulate the pK values of the two catalytic cysteine residues" evidence="3">
    <location>
        <position position="211"/>
    </location>
</feature>
<dbReference type="GO" id="GO:0005829">
    <property type="term" value="C:cytosol"/>
    <property type="evidence" value="ECO:0007669"/>
    <property type="project" value="TreeGrafter"/>
</dbReference>
<keyword evidence="2 3" id="KW-0413">Isomerase</keyword>
<accession>A0A7C6AA76</accession>
<comment type="catalytic activity">
    <reaction evidence="3">
        <text>(2S,6S)-2,6-diaminopimelate = meso-2,6-diaminopimelate</text>
        <dbReference type="Rhea" id="RHEA:15393"/>
        <dbReference type="ChEBI" id="CHEBI:57609"/>
        <dbReference type="ChEBI" id="CHEBI:57791"/>
        <dbReference type="EC" id="5.1.1.7"/>
    </reaction>
</comment>
<feature type="binding site" evidence="3">
    <location>
        <position position="60"/>
    </location>
    <ligand>
        <name>substrate</name>
    </ligand>
</feature>
<feature type="binding site" evidence="3">
    <location>
        <begin position="221"/>
        <end position="222"/>
    </location>
    <ligand>
        <name>substrate</name>
    </ligand>
</feature>
<sequence length="294" mass="32717">MDFYKYQALGNDYIIIDPKRIKLNPARIRLICHRNFGIGSDGILYGPIIQKNKIKLRIFNPDASEAEKSGNGIRIFAKYLYDSKIVCQKRFSIHTKGGEVLVEILNDAASLIKVDMGIATYQSDKIPVADNPPQAAREVINESLKINDQEYKITCLSLGNPHCVIPLKEISKELVKKIGPKIENHPLFPNRINVSLMKVIDSKNIKIEIWERGVGYTSASGSSSCAAASAAYKLGLVGRKVYVHMPGGKLEVFISQNGHIFLTGPVKKVCEGNFAKEFFNYKIELGGKKTNAFK</sequence>
<keyword evidence="3" id="KW-0963">Cytoplasm</keyword>
<comment type="caution">
    <text evidence="5">The sequence shown here is derived from an EMBL/GenBank/DDBJ whole genome shotgun (WGS) entry which is preliminary data.</text>
</comment>
<feature type="binding site" evidence="3">
    <location>
        <position position="11"/>
    </location>
    <ligand>
        <name>substrate</name>
    </ligand>
</feature>
<comment type="subcellular location">
    <subcellularLocation>
        <location evidence="3">Cytoplasm</location>
    </subcellularLocation>
</comment>
<dbReference type="InterPro" id="IPR001653">
    <property type="entry name" value="DAP_epimerase_DapF"/>
</dbReference>
<proteinExistence type="inferred from homology"/>
<keyword evidence="3" id="KW-0457">Lysine biosynthesis</keyword>
<evidence type="ECO:0000256" key="2">
    <source>
        <dbReference type="ARBA" id="ARBA00023235"/>
    </source>
</evidence>
<dbReference type="GO" id="GO:0008837">
    <property type="term" value="F:diaminopimelate epimerase activity"/>
    <property type="evidence" value="ECO:0007669"/>
    <property type="project" value="UniProtKB-UniRule"/>
</dbReference>
<dbReference type="AlphaFoldDB" id="A0A7C6AA76"/>
<dbReference type="PANTHER" id="PTHR31689">
    <property type="entry name" value="DIAMINOPIMELATE EPIMERASE, CHLOROPLASTIC"/>
    <property type="match status" value="1"/>
</dbReference>
<dbReference type="Pfam" id="PF01678">
    <property type="entry name" value="DAP_epimerase"/>
    <property type="match status" value="2"/>
</dbReference>
<comment type="similarity">
    <text evidence="1 3">Belongs to the diaminopimelate epimerase family.</text>
</comment>
<reference evidence="5" key="1">
    <citation type="journal article" date="2020" name="mSystems">
        <title>Genome- and Community-Level Interaction Insights into Carbon Utilization and Element Cycling Functions of Hydrothermarchaeota in Hydrothermal Sediment.</title>
        <authorList>
            <person name="Zhou Z."/>
            <person name="Liu Y."/>
            <person name="Xu W."/>
            <person name="Pan J."/>
            <person name="Luo Z.H."/>
            <person name="Li M."/>
        </authorList>
    </citation>
    <scope>NUCLEOTIDE SEQUENCE [LARGE SCALE GENOMIC DNA]</scope>
    <source>
        <strain evidence="5">SpSt-876</strain>
    </source>
</reference>
<dbReference type="HAMAP" id="MF_00197">
    <property type="entry name" value="DAP_epimerase"/>
    <property type="match status" value="1"/>
</dbReference>
<evidence type="ECO:0000256" key="3">
    <source>
        <dbReference type="HAMAP-Rule" id="MF_00197"/>
    </source>
</evidence>
<keyword evidence="3" id="KW-0028">Amino-acid biosynthesis</keyword>
<evidence type="ECO:0000256" key="4">
    <source>
        <dbReference type="NCBIfam" id="TIGR00652"/>
    </source>
</evidence>
<comment type="subunit">
    <text evidence="3">Homodimer.</text>
</comment>
<dbReference type="SUPFAM" id="SSF54506">
    <property type="entry name" value="Diaminopimelate epimerase-like"/>
    <property type="match status" value="2"/>
</dbReference>
<feature type="binding site" evidence="3">
    <location>
        <position position="193"/>
    </location>
    <ligand>
        <name>substrate</name>
    </ligand>
</feature>
<dbReference type="NCBIfam" id="TIGR00652">
    <property type="entry name" value="DapF"/>
    <property type="match status" value="1"/>
</dbReference>
<comment type="caution">
    <text evidence="3">Lacks conserved residue(s) required for the propagation of feature annotation.</text>
</comment>